<dbReference type="PANTHER" id="PTHR10746:SF17">
    <property type="entry name" value="LARGE RIBOSOMAL SUBUNIT PROTEIN UL4C"/>
    <property type="match status" value="1"/>
</dbReference>
<evidence type="ECO:0000256" key="3">
    <source>
        <dbReference type="ARBA" id="ARBA00022884"/>
    </source>
</evidence>
<dbReference type="NCBIfam" id="TIGR03953">
    <property type="entry name" value="rplD_bact"/>
    <property type="match status" value="1"/>
</dbReference>
<keyword evidence="3" id="KW-0694">RNA-binding</keyword>
<accession>A0ABR2YCZ1</accession>
<evidence type="ECO:0000313" key="10">
    <source>
        <dbReference type="Proteomes" id="UP001491310"/>
    </source>
</evidence>
<evidence type="ECO:0000256" key="6">
    <source>
        <dbReference type="ARBA" id="ARBA00035208"/>
    </source>
</evidence>
<evidence type="ECO:0000256" key="4">
    <source>
        <dbReference type="ARBA" id="ARBA00022980"/>
    </source>
</evidence>
<dbReference type="EMBL" id="JALJOT010000015">
    <property type="protein sequence ID" value="KAK9902744.1"/>
    <property type="molecule type" value="Genomic_DNA"/>
</dbReference>
<dbReference type="InterPro" id="IPR013005">
    <property type="entry name" value="Ribosomal_uL4-like"/>
</dbReference>
<dbReference type="SUPFAM" id="SSF52166">
    <property type="entry name" value="Ribosomal protein L4"/>
    <property type="match status" value="1"/>
</dbReference>
<dbReference type="Gene3D" id="3.40.1370.10">
    <property type="match status" value="1"/>
</dbReference>
<comment type="similarity">
    <text evidence="1">Belongs to the universal ribosomal protein uL4 family.</text>
</comment>
<comment type="caution">
    <text evidence="9">The sequence shown here is derived from an EMBL/GenBank/DDBJ whole genome shotgun (WGS) entry which is preliminary data.</text>
</comment>
<dbReference type="Pfam" id="PF00573">
    <property type="entry name" value="Ribosomal_L4"/>
    <property type="match status" value="1"/>
</dbReference>
<proteinExistence type="inferred from homology"/>
<evidence type="ECO:0000256" key="2">
    <source>
        <dbReference type="ARBA" id="ARBA00022730"/>
    </source>
</evidence>
<keyword evidence="2" id="KW-0699">rRNA-binding</keyword>
<keyword evidence="4" id="KW-0689">Ribosomal protein</keyword>
<keyword evidence="5" id="KW-0687">Ribonucleoprotein</keyword>
<evidence type="ECO:0000313" key="9">
    <source>
        <dbReference type="EMBL" id="KAK9902744.1"/>
    </source>
</evidence>
<evidence type="ECO:0000256" key="8">
    <source>
        <dbReference type="SAM" id="MobiDB-lite"/>
    </source>
</evidence>
<sequence length="203" mass="22093">MEIKTDGVAGSRLFLEVADPFTAKGLVHRCLVTEKQNSRRGTASTLTRAEVRGGGKKPYAQKGTGNARIGSRRTPLRPGGGVSFGPKPTDWTIKINKKERRLAVATALQSAASDMKVIEDIKEFVTVAKTRLMAQALQKWGVSPGRYALLIVNEMTDPLHMSCRNIPTLKLTTADRLIVSDILRADSVIVESSALQYIQGFLG</sequence>
<protein>
    <recommendedName>
        <fullName evidence="6">Large ribosomal subunit protein uL4c</fullName>
    </recommendedName>
    <alternativeName>
        <fullName evidence="7">50S ribosomal protein L4, chloroplastic</fullName>
    </alternativeName>
</protein>
<dbReference type="HAMAP" id="MF_01328_B">
    <property type="entry name" value="Ribosomal_uL4_B"/>
    <property type="match status" value="1"/>
</dbReference>
<dbReference type="Proteomes" id="UP001491310">
    <property type="component" value="Unassembled WGS sequence"/>
</dbReference>
<gene>
    <name evidence="9" type="ORF">WJX75_004581</name>
</gene>
<evidence type="ECO:0000256" key="5">
    <source>
        <dbReference type="ARBA" id="ARBA00023274"/>
    </source>
</evidence>
<dbReference type="PANTHER" id="PTHR10746">
    <property type="entry name" value="50S RIBOSOMAL PROTEIN L4"/>
    <property type="match status" value="1"/>
</dbReference>
<evidence type="ECO:0000256" key="7">
    <source>
        <dbReference type="ARBA" id="ARBA00035387"/>
    </source>
</evidence>
<feature type="region of interest" description="Disordered" evidence="8">
    <location>
        <begin position="37"/>
        <end position="83"/>
    </location>
</feature>
<keyword evidence="10" id="KW-1185">Reference proteome</keyword>
<evidence type="ECO:0000256" key="1">
    <source>
        <dbReference type="ARBA" id="ARBA00010528"/>
    </source>
</evidence>
<dbReference type="InterPro" id="IPR023574">
    <property type="entry name" value="Ribosomal_uL4_dom_sf"/>
</dbReference>
<organism evidence="9 10">
    <name type="scientific">Coccomyxa subellipsoidea</name>
    <dbReference type="NCBI Taxonomy" id="248742"/>
    <lineage>
        <taxon>Eukaryota</taxon>
        <taxon>Viridiplantae</taxon>
        <taxon>Chlorophyta</taxon>
        <taxon>core chlorophytes</taxon>
        <taxon>Trebouxiophyceae</taxon>
        <taxon>Trebouxiophyceae incertae sedis</taxon>
        <taxon>Coccomyxaceae</taxon>
        <taxon>Coccomyxa</taxon>
    </lineage>
</organism>
<name>A0ABR2YCZ1_9CHLO</name>
<dbReference type="InterPro" id="IPR002136">
    <property type="entry name" value="Ribosomal_uL4"/>
</dbReference>
<reference evidence="9 10" key="1">
    <citation type="journal article" date="2024" name="Nat. Commun.">
        <title>Phylogenomics reveals the evolutionary origins of lichenization in chlorophyte algae.</title>
        <authorList>
            <person name="Puginier C."/>
            <person name="Libourel C."/>
            <person name="Otte J."/>
            <person name="Skaloud P."/>
            <person name="Haon M."/>
            <person name="Grisel S."/>
            <person name="Petersen M."/>
            <person name="Berrin J.G."/>
            <person name="Delaux P.M."/>
            <person name="Dal Grande F."/>
            <person name="Keller J."/>
        </authorList>
    </citation>
    <scope>NUCLEOTIDE SEQUENCE [LARGE SCALE GENOMIC DNA]</scope>
    <source>
        <strain evidence="9 10">SAG 216-7</strain>
    </source>
</reference>